<evidence type="ECO:0000313" key="2">
    <source>
        <dbReference type="EMBL" id="KAF9497375.1"/>
    </source>
</evidence>
<protein>
    <submittedName>
        <fullName evidence="2">Uncharacterized protein</fullName>
    </submittedName>
</protein>
<dbReference type="AlphaFoldDB" id="A0A9P6A050"/>
<dbReference type="Proteomes" id="UP000807025">
    <property type="component" value="Unassembled WGS sequence"/>
</dbReference>
<proteinExistence type="predicted"/>
<feature type="compositionally biased region" description="Basic residues" evidence="1">
    <location>
        <begin position="276"/>
        <end position="286"/>
    </location>
</feature>
<dbReference type="EMBL" id="MU154544">
    <property type="protein sequence ID" value="KAF9497375.1"/>
    <property type="molecule type" value="Genomic_DNA"/>
</dbReference>
<feature type="region of interest" description="Disordered" evidence="1">
    <location>
        <begin position="166"/>
        <end position="286"/>
    </location>
</feature>
<evidence type="ECO:0000313" key="3">
    <source>
        <dbReference type="Proteomes" id="UP000807025"/>
    </source>
</evidence>
<accession>A0A9P6A050</accession>
<name>A0A9P6A050_PLEER</name>
<gene>
    <name evidence="2" type="ORF">BDN71DRAFT_1444846</name>
</gene>
<comment type="caution">
    <text evidence="2">The sequence shown here is derived from an EMBL/GenBank/DDBJ whole genome shotgun (WGS) entry which is preliminary data.</text>
</comment>
<feature type="compositionally biased region" description="Acidic residues" evidence="1">
    <location>
        <begin position="219"/>
        <end position="236"/>
    </location>
</feature>
<organism evidence="2 3">
    <name type="scientific">Pleurotus eryngii</name>
    <name type="common">Boletus of the steppes</name>
    <dbReference type="NCBI Taxonomy" id="5323"/>
    <lineage>
        <taxon>Eukaryota</taxon>
        <taxon>Fungi</taxon>
        <taxon>Dikarya</taxon>
        <taxon>Basidiomycota</taxon>
        <taxon>Agaricomycotina</taxon>
        <taxon>Agaricomycetes</taxon>
        <taxon>Agaricomycetidae</taxon>
        <taxon>Agaricales</taxon>
        <taxon>Pleurotineae</taxon>
        <taxon>Pleurotaceae</taxon>
        <taxon>Pleurotus</taxon>
    </lineage>
</organism>
<sequence length="286" mass="31995">MSQTTSALGDLSQRAPRLAADLGSLKSFLKASQTLLSIIRTLTSSEIQRGSKKIIALTEVARSTLRAAGIQLYSFSSCSPSRAPFKNLYFDLLRELSSHRYLLTDDSSLKARLNKLLLPLSGDFIIERNIVSAKRRFSVGSMATGTSVMPPRLAYRGNYSSVEEETIDNSSNLMPPPDAFPPSRLRKETSRGQTARGFLPLNITKGRPRMYQIRPQTNDDSDSSSDSDEEQQEDDMPPNVTPSLRPRPYRFGIFCTPNRSMHRQGEPNQSPERVGRSRTVRPIRIE</sequence>
<keyword evidence="3" id="KW-1185">Reference proteome</keyword>
<evidence type="ECO:0000256" key="1">
    <source>
        <dbReference type="SAM" id="MobiDB-lite"/>
    </source>
</evidence>
<reference evidence="2" key="1">
    <citation type="submission" date="2020-11" db="EMBL/GenBank/DDBJ databases">
        <authorList>
            <consortium name="DOE Joint Genome Institute"/>
            <person name="Ahrendt S."/>
            <person name="Riley R."/>
            <person name="Andreopoulos W."/>
            <person name="Labutti K."/>
            <person name="Pangilinan J."/>
            <person name="Ruiz-Duenas F.J."/>
            <person name="Barrasa J.M."/>
            <person name="Sanchez-Garcia M."/>
            <person name="Camarero S."/>
            <person name="Miyauchi S."/>
            <person name="Serrano A."/>
            <person name="Linde D."/>
            <person name="Babiker R."/>
            <person name="Drula E."/>
            <person name="Ayuso-Fernandez I."/>
            <person name="Pacheco R."/>
            <person name="Padilla G."/>
            <person name="Ferreira P."/>
            <person name="Barriuso J."/>
            <person name="Kellner H."/>
            <person name="Castanera R."/>
            <person name="Alfaro M."/>
            <person name="Ramirez L."/>
            <person name="Pisabarro A.G."/>
            <person name="Kuo A."/>
            <person name="Tritt A."/>
            <person name="Lipzen A."/>
            <person name="He G."/>
            <person name="Yan M."/>
            <person name="Ng V."/>
            <person name="Cullen D."/>
            <person name="Martin F."/>
            <person name="Rosso M.-N."/>
            <person name="Henrissat B."/>
            <person name="Hibbett D."/>
            <person name="Martinez A.T."/>
            <person name="Grigoriev I.V."/>
        </authorList>
    </citation>
    <scope>NUCLEOTIDE SEQUENCE</scope>
    <source>
        <strain evidence="2">ATCC 90797</strain>
    </source>
</reference>
<dbReference type="OrthoDB" id="2793736at2759"/>